<feature type="non-terminal residue" evidence="6">
    <location>
        <position position="171"/>
    </location>
</feature>
<dbReference type="InterPro" id="IPR055217">
    <property type="entry name" value="TPR_EMC2"/>
</dbReference>
<reference evidence="6 7" key="1">
    <citation type="submission" date="2016-08" db="EMBL/GenBank/DDBJ databases">
        <title>A Parts List for Fungal Cellulosomes Revealed by Comparative Genomics.</title>
        <authorList>
            <consortium name="DOE Joint Genome Institute"/>
            <person name="Haitjema C.H."/>
            <person name="Gilmore S.P."/>
            <person name="Henske J.K."/>
            <person name="Solomon K.V."/>
            <person name="De Groot R."/>
            <person name="Kuo A."/>
            <person name="Mondo S.J."/>
            <person name="Salamov A.A."/>
            <person name="Labutti K."/>
            <person name="Zhao Z."/>
            <person name="Chiniquy J."/>
            <person name="Barry K."/>
            <person name="Brewer H.M."/>
            <person name="Purvine S.O."/>
            <person name="Wright A.T."/>
            <person name="Boxma B."/>
            <person name="Van Alen T."/>
            <person name="Hackstein J.H."/>
            <person name="Baker S.E."/>
            <person name="Grigoriev I.V."/>
            <person name="O'Malley M.A."/>
        </authorList>
    </citation>
    <scope>NUCLEOTIDE SEQUENCE [LARGE SCALE GENOMIC DNA]</scope>
    <source>
        <strain evidence="6 7">G1</strain>
    </source>
</reference>
<comment type="caution">
    <text evidence="6">The sequence shown here is derived from an EMBL/GenBank/DDBJ whole genome shotgun (WGS) entry which is preliminary data.</text>
</comment>
<keyword evidence="2 3" id="KW-0802">TPR repeat</keyword>
<evidence type="ECO:0000259" key="5">
    <source>
        <dbReference type="Pfam" id="PF22890"/>
    </source>
</evidence>
<evidence type="ECO:0000256" key="4">
    <source>
        <dbReference type="RuleBase" id="RU367091"/>
    </source>
</evidence>
<gene>
    <name evidence="6" type="ORF">LY90DRAFT_368964</name>
</gene>
<dbReference type="EMBL" id="MCOG01000170">
    <property type="protein sequence ID" value="ORY31325.1"/>
    <property type="molecule type" value="Genomic_DNA"/>
</dbReference>
<comment type="function">
    <text evidence="4">Part of the endoplasmic reticulum membrane protein complex (EMC) that enables the energy-independent insertion into endoplasmic reticulum membranes of newly synthesized membrane proteins.</text>
</comment>
<sequence length="171" mass="19855">ERYEILEQLIVAYLDINNIAKAEEYLSIVSKKINNEFSSRLEKIRGMIEEAKGNYDGAIKIYNDALKYDEINDTLHKRLIAVNIANGNRDEAIKLLNKYLEAFVSGDEDAWLQLADLYLQDNQCQQAAYCIEEVILTDPRNHLYHLRYADIMLCLGKYQMASKYYCKALDL</sequence>
<keyword evidence="1" id="KW-0677">Repeat</keyword>
<dbReference type="InterPro" id="IPR039856">
    <property type="entry name" value="EMC2-like"/>
</dbReference>
<dbReference type="SMART" id="SM00028">
    <property type="entry name" value="TPR"/>
    <property type="match status" value="3"/>
</dbReference>
<keyword evidence="7" id="KW-1185">Reference proteome</keyword>
<dbReference type="Gene3D" id="1.25.40.10">
    <property type="entry name" value="Tetratricopeptide repeat domain"/>
    <property type="match status" value="1"/>
</dbReference>
<evidence type="ECO:0000313" key="7">
    <source>
        <dbReference type="Proteomes" id="UP000193920"/>
    </source>
</evidence>
<comment type="subunit">
    <text evidence="4">Component of the ER membrane protein complex (EMC).</text>
</comment>
<organism evidence="6 7">
    <name type="scientific">Neocallimastix californiae</name>
    <dbReference type="NCBI Taxonomy" id="1754190"/>
    <lineage>
        <taxon>Eukaryota</taxon>
        <taxon>Fungi</taxon>
        <taxon>Fungi incertae sedis</taxon>
        <taxon>Chytridiomycota</taxon>
        <taxon>Chytridiomycota incertae sedis</taxon>
        <taxon>Neocallimastigomycetes</taxon>
        <taxon>Neocallimastigales</taxon>
        <taxon>Neocallimastigaceae</taxon>
        <taxon>Neocallimastix</taxon>
    </lineage>
</organism>
<comment type="subcellular location">
    <subcellularLocation>
        <location evidence="4">Endoplasmic reticulum membrane</location>
        <topology evidence="4">Peripheral membrane protein</topology>
        <orientation evidence="4">Cytoplasmic side</orientation>
    </subcellularLocation>
</comment>
<feature type="non-terminal residue" evidence="6">
    <location>
        <position position="1"/>
    </location>
</feature>
<dbReference type="PROSITE" id="PS50005">
    <property type="entry name" value="TPR"/>
    <property type="match status" value="1"/>
</dbReference>
<dbReference type="Proteomes" id="UP000193920">
    <property type="component" value="Unassembled WGS sequence"/>
</dbReference>
<evidence type="ECO:0000256" key="1">
    <source>
        <dbReference type="ARBA" id="ARBA00022737"/>
    </source>
</evidence>
<evidence type="ECO:0000313" key="6">
    <source>
        <dbReference type="EMBL" id="ORY31325.1"/>
    </source>
</evidence>
<comment type="similarity">
    <text evidence="4">Belongs to the EMC2 family.</text>
</comment>
<keyword evidence="4" id="KW-0256">Endoplasmic reticulum</keyword>
<dbReference type="STRING" id="1754190.A0A1Y2BB58"/>
<evidence type="ECO:0000256" key="3">
    <source>
        <dbReference type="PROSITE-ProRule" id="PRU00339"/>
    </source>
</evidence>
<dbReference type="Pfam" id="PF22890">
    <property type="entry name" value="TPR_EMC2"/>
    <property type="match status" value="1"/>
</dbReference>
<proteinExistence type="inferred from homology"/>
<accession>A0A1Y2BB58</accession>
<keyword evidence="4" id="KW-0472">Membrane</keyword>
<dbReference type="OrthoDB" id="124397at2759"/>
<name>A0A1Y2BB58_9FUNG</name>
<dbReference type="InterPro" id="IPR011990">
    <property type="entry name" value="TPR-like_helical_dom_sf"/>
</dbReference>
<dbReference type="SUPFAM" id="SSF48452">
    <property type="entry name" value="TPR-like"/>
    <property type="match status" value="1"/>
</dbReference>
<feature type="domain" description="EMC2 TPR-like" evidence="5">
    <location>
        <begin position="30"/>
        <end position="154"/>
    </location>
</feature>
<dbReference type="InterPro" id="IPR019734">
    <property type="entry name" value="TPR_rpt"/>
</dbReference>
<dbReference type="PANTHER" id="PTHR12760">
    <property type="entry name" value="TETRATRICOPEPTIDE REPEAT PROTEIN"/>
    <property type="match status" value="1"/>
</dbReference>
<feature type="repeat" description="TPR" evidence="3">
    <location>
        <begin position="108"/>
        <end position="141"/>
    </location>
</feature>
<dbReference type="GO" id="GO:0072546">
    <property type="term" value="C:EMC complex"/>
    <property type="evidence" value="ECO:0007669"/>
    <property type="project" value="UniProtKB-UniRule"/>
</dbReference>
<protein>
    <recommendedName>
        <fullName evidence="4">ER membrane protein complex subunit 2</fullName>
    </recommendedName>
</protein>
<evidence type="ECO:0000256" key="2">
    <source>
        <dbReference type="ARBA" id="ARBA00022803"/>
    </source>
</evidence>
<dbReference type="AlphaFoldDB" id="A0A1Y2BB58"/>